<dbReference type="InterPro" id="IPR029056">
    <property type="entry name" value="Ribokinase-like"/>
</dbReference>
<keyword evidence="5" id="KW-1185">Reference proteome</keyword>
<sequence>MTSSYLEEYCRVQLDCSSEKTLYEAQSARMSGLKLILDGLPTITIAENILKYVTLATLSEQQIGNLTGTNVASLETAKIAALKLYGKGVDTVIITMGAKGVLVFSDEVFTIVGAPLNSNFDAEVIGNVFNTVLPLALGTQFNLLQAVKSAYQTTTSIILSLN</sequence>
<dbReference type="PANTHER" id="PTHR10584:SF166">
    <property type="entry name" value="RIBOKINASE"/>
    <property type="match status" value="1"/>
</dbReference>
<gene>
    <name evidence="4" type="ORF">E5L68_019860</name>
</gene>
<dbReference type="EMBL" id="SRMP02000051">
    <property type="protein sequence ID" value="MFN0293643.1"/>
    <property type="molecule type" value="Genomic_DNA"/>
</dbReference>
<proteinExistence type="predicted"/>
<dbReference type="InterPro" id="IPR011611">
    <property type="entry name" value="PfkB_dom"/>
</dbReference>
<dbReference type="RefSeq" id="WP_171046961.1">
    <property type="nucleotide sequence ID" value="NZ_SRMP02000051.1"/>
</dbReference>
<feature type="domain" description="Carbohydrate kinase PfkB" evidence="3">
    <location>
        <begin position="18"/>
        <end position="113"/>
    </location>
</feature>
<dbReference type="Gene3D" id="3.40.1190.20">
    <property type="match status" value="1"/>
</dbReference>
<name>A0ABW9JQS4_9SPHI</name>
<dbReference type="GO" id="GO:0016301">
    <property type="term" value="F:kinase activity"/>
    <property type="evidence" value="ECO:0007669"/>
    <property type="project" value="UniProtKB-KW"/>
</dbReference>
<protein>
    <submittedName>
        <fullName evidence="4">PfkB family carbohydrate kinase</fullName>
    </submittedName>
</protein>
<keyword evidence="1" id="KW-0808">Transferase</keyword>
<evidence type="ECO:0000256" key="2">
    <source>
        <dbReference type="ARBA" id="ARBA00022777"/>
    </source>
</evidence>
<keyword evidence="2 4" id="KW-0418">Kinase</keyword>
<evidence type="ECO:0000259" key="3">
    <source>
        <dbReference type="Pfam" id="PF00294"/>
    </source>
</evidence>
<comment type="caution">
    <text evidence="4">The sequence shown here is derived from an EMBL/GenBank/DDBJ whole genome shotgun (WGS) entry which is preliminary data.</text>
</comment>
<dbReference type="PANTHER" id="PTHR10584">
    <property type="entry name" value="SUGAR KINASE"/>
    <property type="match status" value="1"/>
</dbReference>
<evidence type="ECO:0000313" key="4">
    <source>
        <dbReference type="EMBL" id="MFN0293643.1"/>
    </source>
</evidence>
<evidence type="ECO:0000313" key="5">
    <source>
        <dbReference type="Proteomes" id="UP001517367"/>
    </source>
</evidence>
<reference evidence="4 5" key="1">
    <citation type="submission" date="2024-12" db="EMBL/GenBank/DDBJ databases">
        <authorList>
            <person name="Hu S."/>
        </authorList>
    </citation>
    <scope>NUCLEOTIDE SEQUENCE [LARGE SCALE GENOMIC DNA]</scope>
    <source>
        <strain evidence="4 5">P-25</strain>
    </source>
</reference>
<evidence type="ECO:0000256" key="1">
    <source>
        <dbReference type="ARBA" id="ARBA00022679"/>
    </source>
</evidence>
<organism evidence="4 5">
    <name type="scientific">Pedobacter helvus</name>
    <dbReference type="NCBI Taxonomy" id="2563444"/>
    <lineage>
        <taxon>Bacteria</taxon>
        <taxon>Pseudomonadati</taxon>
        <taxon>Bacteroidota</taxon>
        <taxon>Sphingobacteriia</taxon>
        <taxon>Sphingobacteriales</taxon>
        <taxon>Sphingobacteriaceae</taxon>
        <taxon>Pedobacter</taxon>
    </lineage>
</organism>
<dbReference type="Pfam" id="PF00294">
    <property type="entry name" value="PfkB"/>
    <property type="match status" value="1"/>
</dbReference>
<dbReference type="SUPFAM" id="SSF53613">
    <property type="entry name" value="Ribokinase-like"/>
    <property type="match status" value="1"/>
</dbReference>
<accession>A0ABW9JQS4</accession>
<dbReference type="Proteomes" id="UP001517367">
    <property type="component" value="Unassembled WGS sequence"/>
</dbReference>